<dbReference type="InterPro" id="IPR000618">
    <property type="entry name" value="Insect_cuticle"/>
</dbReference>
<feature type="signal peptide" evidence="4">
    <location>
        <begin position="1"/>
        <end position="19"/>
    </location>
</feature>
<keyword evidence="6" id="KW-1185">Reference proteome</keyword>
<sequence>MLSKKVFICVLFTLNVILGQKDSDEGRPYEFGFTIDGQQHRHEKKDQNGIIQGEFGFITADGVYHVTVYATDENGNFKILSMKNIRISAPLDGSPALGPISPEASKYLKKPNQIEPSPSKPSAPAPATPQQFQRIQEAPVSVTTQKPVYRFTTHSTIRPACAGCGLITPPPPGQKFMFLNPAFQKPAEVSMTKKLAETGVPVPPRVASSPVSGPVVQQPMYKGKIPVDVEVLPTNFQGPNGLQPGVELQRYQDNVEKPEQKNRNHLVANEIQSEKINKVSTGVVPQGPESSRKNSNIHEQNIPLEDGMKVISENTPNLPAEFDSQSLNNGDSPGSDYNISPRFDTNNVELIPNQENLKEPMKDKFGRLVAPPFGSTGPNPLLQPQEVSKLPPISVSDNTIHVMGKKPFDIPIKDKYPGMTAGLPEGVETGDVTNILYKFKYTVGFHGHYEKGLKDGTKIGGYFVNGRDGISRVVTYVADANGYRPKFKFINLGLDSSDTPNEKTEKTFGLKEFEFVWYPIE</sequence>
<feature type="compositionally biased region" description="Pro residues" evidence="3">
    <location>
        <begin position="118"/>
        <end position="127"/>
    </location>
</feature>
<dbReference type="AlphaFoldDB" id="A0A9N9TMN3"/>
<feature type="region of interest" description="Disordered" evidence="3">
    <location>
        <begin position="269"/>
        <end position="300"/>
    </location>
</feature>
<feature type="chain" id="PRO_5040428803" description="Protein lethal(3)malignant blood neoplasm 1" evidence="4">
    <location>
        <begin position="20"/>
        <end position="521"/>
    </location>
</feature>
<dbReference type="GO" id="GO:0062129">
    <property type="term" value="C:chitin-based extracellular matrix"/>
    <property type="evidence" value="ECO:0007669"/>
    <property type="project" value="TreeGrafter"/>
</dbReference>
<feature type="region of interest" description="Disordered" evidence="3">
    <location>
        <begin position="110"/>
        <end position="139"/>
    </location>
</feature>
<dbReference type="Proteomes" id="UP001153712">
    <property type="component" value="Chromosome 2"/>
</dbReference>
<evidence type="ECO:0000313" key="5">
    <source>
        <dbReference type="EMBL" id="CAG9858256.1"/>
    </source>
</evidence>
<reference evidence="5" key="1">
    <citation type="submission" date="2022-01" db="EMBL/GenBank/DDBJ databases">
        <authorList>
            <person name="King R."/>
        </authorList>
    </citation>
    <scope>NUCLEOTIDE SEQUENCE</scope>
</reference>
<name>A0A9N9TMN3_PHYSR</name>
<keyword evidence="1 2" id="KW-0193">Cuticle</keyword>
<proteinExistence type="predicted"/>
<dbReference type="GO" id="GO:0008010">
    <property type="term" value="F:structural constituent of chitin-based larval cuticle"/>
    <property type="evidence" value="ECO:0007669"/>
    <property type="project" value="TreeGrafter"/>
</dbReference>
<protein>
    <recommendedName>
        <fullName evidence="7">Protein lethal(3)malignant blood neoplasm 1</fullName>
    </recommendedName>
</protein>
<evidence type="ECO:0000313" key="6">
    <source>
        <dbReference type="Proteomes" id="UP001153712"/>
    </source>
</evidence>
<feature type="region of interest" description="Disordered" evidence="3">
    <location>
        <begin position="314"/>
        <end position="335"/>
    </location>
</feature>
<evidence type="ECO:0000256" key="2">
    <source>
        <dbReference type="PROSITE-ProRule" id="PRU00497"/>
    </source>
</evidence>
<evidence type="ECO:0000256" key="4">
    <source>
        <dbReference type="SAM" id="SignalP"/>
    </source>
</evidence>
<dbReference type="Pfam" id="PF00379">
    <property type="entry name" value="Chitin_bind_4"/>
    <property type="match status" value="2"/>
</dbReference>
<organism evidence="5 6">
    <name type="scientific">Phyllotreta striolata</name>
    <name type="common">Striped flea beetle</name>
    <name type="synonym">Crioceris striolata</name>
    <dbReference type="NCBI Taxonomy" id="444603"/>
    <lineage>
        <taxon>Eukaryota</taxon>
        <taxon>Metazoa</taxon>
        <taxon>Ecdysozoa</taxon>
        <taxon>Arthropoda</taxon>
        <taxon>Hexapoda</taxon>
        <taxon>Insecta</taxon>
        <taxon>Pterygota</taxon>
        <taxon>Neoptera</taxon>
        <taxon>Endopterygota</taxon>
        <taxon>Coleoptera</taxon>
        <taxon>Polyphaga</taxon>
        <taxon>Cucujiformia</taxon>
        <taxon>Chrysomeloidea</taxon>
        <taxon>Chrysomelidae</taxon>
        <taxon>Galerucinae</taxon>
        <taxon>Alticini</taxon>
        <taxon>Phyllotreta</taxon>
    </lineage>
</organism>
<dbReference type="PROSITE" id="PS00233">
    <property type="entry name" value="CHIT_BIND_RR_1"/>
    <property type="match status" value="1"/>
</dbReference>
<evidence type="ECO:0000256" key="1">
    <source>
        <dbReference type="ARBA" id="ARBA00022460"/>
    </source>
</evidence>
<dbReference type="InterPro" id="IPR050468">
    <property type="entry name" value="Cuticle_Struct_Prot"/>
</dbReference>
<dbReference type="InterPro" id="IPR031311">
    <property type="entry name" value="CHIT_BIND_RR_consensus"/>
</dbReference>
<gene>
    <name evidence="5" type="ORF">PHYEVI_LOCUS4646</name>
</gene>
<dbReference type="OrthoDB" id="6362401at2759"/>
<dbReference type="PROSITE" id="PS51155">
    <property type="entry name" value="CHIT_BIND_RR_2"/>
    <property type="match status" value="2"/>
</dbReference>
<evidence type="ECO:0000256" key="3">
    <source>
        <dbReference type="SAM" id="MobiDB-lite"/>
    </source>
</evidence>
<keyword evidence="4" id="KW-0732">Signal</keyword>
<dbReference type="PANTHER" id="PTHR10380">
    <property type="entry name" value="CUTICLE PROTEIN"/>
    <property type="match status" value="1"/>
</dbReference>
<evidence type="ECO:0008006" key="7">
    <source>
        <dbReference type="Google" id="ProtNLM"/>
    </source>
</evidence>
<accession>A0A9N9TMN3</accession>
<dbReference type="PANTHER" id="PTHR10380:SF119">
    <property type="entry name" value="PROTEIN LETHAL(3)MALIGNANT BLOOD NEOPLASM 1"/>
    <property type="match status" value="1"/>
</dbReference>
<dbReference type="EMBL" id="OU900095">
    <property type="protein sequence ID" value="CAG9858256.1"/>
    <property type="molecule type" value="Genomic_DNA"/>
</dbReference>